<evidence type="ECO:0000259" key="2">
    <source>
        <dbReference type="Pfam" id="PF03496"/>
    </source>
</evidence>
<dbReference type="SUPFAM" id="SSF56399">
    <property type="entry name" value="ADP-ribosylation"/>
    <property type="match status" value="1"/>
</dbReference>
<keyword evidence="3" id="KW-0808">Transferase</keyword>
<feature type="region of interest" description="Disordered" evidence="1">
    <location>
        <begin position="376"/>
        <end position="401"/>
    </location>
</feature>
<gene>
    <name evidence="3" type="ORF">Pla52o_35040</name>
</gene>
<feature type="compositionally biased region" description="Basic and acidic residues" evidence="1">
    <location>
        <begin position="436"/>
        <end position="448"/>
    </location>
</feature>
<dbReference type="RefSeq" id="WP_146595614.1">
    <property type="nucleotide sequence ID" value="NZ_SJPT01000005.1"/>
</dbReference>
<feature type="compositionally biased region" description="Basic and acidic residues" evidence="1">
    <location>
        <begin position="486"/>
        <end position="518"/>
    </location>
</feature>
<reference evidence="3 4" key="1">
    <citation type="submission" date="2019-02" db="EMBL/GenBank/DDBJ databases">
        <title>Deep-cultivation of Planctomycetes and their phenomic and genomic characterization uncovers novel biology.</title>
        <authorList>
            <person name="Wiegand S."/>
            <person name="Jogler M."/>
            <person name="Boedeker C."/>
            <person name="Pinto D."/>
            <person name="Vollmers J."/>
            <person name="Rivas-Marin E."/>
            <person name="Kohn T."/>
            <person name="Peeters S.H."/>
            <person name="Heuer A."/>
            <person name="Rast P."/>
            <person name="Oberbeckmann S."/>
            <person name="Bunk B."/>
            <person name="Jeske O."/>
            <person name="Meyerdierks A."/>
            <person name="Storesund J.E."/>
            <person name="Kallscheuer N."/>
            <person name="Luecker S."/>
            <person name="Lage O.M."/>
            <person name="Pohl T."/>
            <person name="Merkel B.J."/>
            <person name="Hornburger P."/>
            <person name="Mueller R.-W."/>
            <person name="Bruemmer F."/>
            <person name="Labrenz M."/>
            <person name="Spormann A.M."/>
            <person name="Op Den Camp H."/>
            <person name="Overmann J."/>
            <person name="Amann R."/>
            <person name="Jetten M.S.M."/>
            <person name="Mascher T."/>
            <person name="Medema M.H."/>
            <person name="Devos D.P."/>
            <person name="Kaster A.-K."/>
            <person name="Ovreas L."/>
            <person name="Rohde M."/>
            <person name="Galperin M.Y."/>
            <person name="Jogler C."/>
        </authorList>
    </citation>
    <scope>NUCLEOTIDE SEQUENCE [LARGE SCALE GENOMIC DNA]</scope>
    <source>
        <strain evidence="3 4">Pla52o</strain>
    </source>
</reference>
<proteinExistence type="predicted"/>
<dbReference type="Pfam" id="PF03496">
    <property type="entry name" value="ADPrib_exo_Tox"/>
    <property type="match status" value="1"/>
</dbReference>
<evidence type="ECO:0000313" key="3">
    <source>
        <dbReference type="EMBL" id="TWU22448.1"/>
    </source>
</evidence>
<dbReference type="OrthoDB" id="255426at2"/>
<dbReference type="Proteomes" id="UP000316304">
    <property type="component" value="Unassembled WGS sequence"/>
</dbReference>
<dbReference type="EMBL" id="SJPT01000005">
    <property type="protein sequence ID" value="TWU22448.1"/>
    <property type="molecule type" value="Genomic_DNA"/>
</dbReference>
<protein>
    <submittedName>
        <fullName evidence="3">ADP-ribosyltransferase exoenzyme</fullName>
    </submittedName>
</protein>
<keyword evidence="4" id="KW-1185">Reference proteome</keyword>
<organism evidence="3 4">
    <name type="scientific">Novipirellula galeiformis</name>
    <dbReference type="NCBI Taxonomy" id="2528004"/>
    <lineage>
        <taxon>Bacteria</taxon>
        <taxon>Pseudomonadati</taxon>
        <taxon>Planctomycetota</taxon>
        <taxon>Planctomycetia</taxon>
        <taxon>Pirellulales</taxon>
        <taxon>Pirellulaceae</taxon>
        <taxon>Novipirellula</taxon>
    </lineage>
</organism>
<comment type="caution">
    <text evidence="3">The sequence shown here is derived from an EMBL/GenBank/DDBJ whole genome shotgun (WGS) entry which is preliminary data.</text>
</comment>
<feature type="domain" description="ADP ribosyltransferase" evidence="2">
    <location>
        <begin position="509"/>
        <end position="659"/>
    </location>
</feature>
<sequence>MINLFNRRRKPEVDTKPKTGKYEPVSYGFFNQQRDLPLFTFDVIRTMLLDGQVRLSLAMRAAPVSGVEWAYKEGKNWIPGIESDSPEVSKFILRQLERIWTNHLSGILSAQVWGWSAGEITMRLSGEGLVEIDRLEPRQAVDCRLIQSDSQPWGVRVDRVADVGSVDLPFPYAWFHAHAPEPGETYGQSALLGAYSPWADKCHPGGAVDVRRLFMHKDAYGGTDLGYPEGSDFYDDQGNPIPNRDIARQIIEQLQAGAVTTRPSTRDELGNEKWPLTRATVPANPQHILQYPKDLDSEIRGGIGIPDDVIDSDGSGGGWAGKRIPMGAFCASLDDWVDSITSDLREQCFDRLVMLNWGRAIDYEIKHKPLAEQMMEQQSNAGPGEDGQPQQGGGQEQSPQRFGLDTVDAVGRGVLDASRIVDAARSVLRMGADADKSKGFWRSGDDGQKVFIGPDGKARAGGPDGKELGIGSGKGGATKKSGNTQKMDKAGERTKQQPKPREKAQAKPEAKPLTKQEADAVTAYSTRKFQEINGDLRSGKGTRNKATIQKLDSAIAKSKTTTDQQLFRAAKIPAIDEALKSGNIEGLEFSDHAYTSTSKDKSRADNFARDGARMFKVNVPKGSSAIDVGDHAGGLKGEQEVLLPRGSKFRVKGVQKVKEKVAYRDARGKVKHRMKTVEYVEIDLINEGGEDE</sequence>
<evidence type="ECO:0000313" key="4">
    <source>
        <dbReference type="Proteomes" id="UP000316304"/>
    </source>
</evidence>
<dbReference type="GO" id="GO:0016740">
    <property type="term" value="F:transferase activity"/>
    <property type="evidence" value="ECO:0007669"/>
    <property type="project" value="UniProtKB-KW"/>
</dbReference>
<dbReference type="GO" id="GO:0005576">
    <property type="term" value="C:extracellular region"/>
    <property type="evidence" value="ECO:0007669"/>
    <property type="project" value="InterPro"/>
</dbReference>
<dbReference type="PROSITE" id="PS51996">
    <property type="entry name" value="TR_MART"/>
    <property type="match status" value="1"/>
</dbReference>
<accession>A0A5C6CDV9</accession>
<dbReference type="Gene3D" id="3.90.176.10">
    <property type="entry name" value="Toxin ADP-ribosyltransferase, Chain A, domain 1"/>
    <property type="match status" value="1"/>
</dbReference>
<dbReference type="InterPro" id="IPR003540">
    <property type="entry name" value="ADP-ribosyltransferase"/>
</dbReference>
<evidence type="ECO:0000256" key="1">
    <source>
        <dbReference type="SAM" id="MobiDB-lite"/>
    </source>
</evidence>
<name>A0A5C6CDV9_9BACT</name>
<dbReference type="AlphaFoldDB" id="A0A5C6CDV9"/>
<dbReference type="Pfam" id="PF06074">
    <property type="entry name" value="Portal_Mu"/>
    <property type="match status" value="1"/>
</dbReference>
<feature type="region of interest" description="Disordered" evidence="1">
    <location>
        <begin position="436"/>
        <end position="522"/>
    </location>
</feature>
<dbReference type="InterPro" id="IPR009279">
    <property type="entry name" value="Portal_Mu"/>
</dbReference>